<dbReference type="AlphaFoldDB" id="A0A0C3CPY5"/>
<protein>
    <submittedName>
        <fullName evidence="1">Uncharacterized protein</fullName>
    </submittedName>
</protein>
<reference evidence="2" key="2">
    <citation type="submission" date="2015-01" db="EMBL/GenBank/DDBJ databases">
        <title>Evolutionary Origins and Diversification of the Mycorrhizal Mutualists.</title>
        <authorList>
            <consortium name="DOE Joint Genome Institute"/>
            <consortium name="Mycorrhizal Genomics Consortium"/>
            <person name="Kohler A."/>
            <person name="Kuo A."/>
            <person name="Nagy L.G."/>
            <person name="Floudas D."/>
            <person name="Copeland A."/>
            <person name="Barry K.W."/>
            <person name="Cichocki N."/>
            <person name="Veneault-Fourrey C."/>
            <person name="LaButti K."/>
            <person name="Lindquist E.A."/>
            <person name="Lipzen A."/>
            <person name="Lundell T."/>
            <person name="Morin E."/>
            <person name="Murat C."/>
            <person name="Riley R."/>
            <person name="Ohm R."/>
            <person name="Sun H."/>
            <person name="Tunlid A."/>
            <person name="Henrissat B."/>
            <person name="Grigoriev I.V."/>
            <person name="Hibbett D.S."/>
            <person name="Martin F."/>
        </authorList>
    </citation>
    <scope>NUCLEOTIDE SEQUENCE [LARGE SCALE GENOMIC DNA]</scope>
    <source>
        <strain evidence="2">Foug A</strain>
    </source>
</reference>
<dbReference type="InParanoid" id="A0A0C3CPY5"/>
<reference evidence="1 2" key="1">
    <citation type="submission" date="2014-04" db="EMBL/GenBank/DDBJ databases">
        <authorList>
            <consortium name="DOE Joint Genome Institute"/>
            <person name="Kuo A."/>
            <person name="Kohler A."/>
            <person name="Nagy L.G."/>
            <person name="Floudas D."/>
            <person name="Copeland A."/>
            <person name="Barry K.W."/>
            <person name="Cichocki N."/>
            <person name="Veneault-Fourrey C."/>
            <person name="LaButti K."/>
            <person name="Lindquist E.A."/>
            <person name="Lipzen A."/>
            <person name="Lundell T."/>
            <person name="Morin E."/>
            <person name="Murat C."/>
            <person name="Sun H."/>
            <person name="Tunlid A."/>
            <person name="Henrissat B."/>
            <person name="Grigoriev I.V."/>
            <person name="Hibbett D.S."/>
            <person name="Martin F."/>
            <person name="Nordberg H.P."/>
            <person name="Cantor M.N."/>
            <person name="Hua S.X."/>
        </authorList>
    </citation>
    <scope>NUCLEOTIDE SEQUENCE [LARGE SCALE GENOMIC DNA]</scope>
    <source>
        <strain evidence="1 2">Foug A</strain>
    </source>
</reference>
<dbReference type="Proteomes" id="UP000053989">
    <property type="component" value="Unassembled WGS sequence"/>
</dbReference>
<gene>
    <name evidence="1" type="ORF">SCLCIDRAFT_785855</name>
</gene>
<accession>A0A0C3CPY5</accession>
<name>A0A0C3CPY5_9AGAM</name>
<evidence type="ECO:0000313" key="1">
    <source>
        <dbReference type="EMBL" id="KIM50600.1"/>
    </source>
</evidence>
<proteinExistence type="predicted"/>
<dbReference type="HOGENOM" id="CLU_2122532_0_0_1"/>
<keyword evidence="2" id="KW-1185">Reference proteome</keyword>
<evidence type="ECO:0000313" key="2">
    <source>
        <dbReference type="Proteomes" id="UP000053989"/>
    </source>
</evidence>
<dbReference type="EMBL" id="KN822371">
    <property type="protein sequence ID" value="KIM50600.1"/>
    <property type="molecule type" value="Genomic_DNA"/>
</dbReference>
<sequence>MTCCGNTAFHLCHSSHLLFARRNKHTDNALLDITLCARIGLDLGILRSAGRSPDGQYSCNTRVSELVFNSNPTSFESAGRLWFRLSVHLTVTPKGRSKTEQFTVQRLRWCIPQY</sequence>
<organism evidence="1 2">
    <name type="scientific">Scleroderma citrinum Foug A</name>
    <dbReference type="NCBI Taxonomy" id="1036808"/>
    <lineage>
        <taxon>Eukaryota</taxon>
        <taxon>Fungi</taxon>
        <taxon>Dikarya</taxon>
        <taxon>Basidiomycota</taxon>
        <taxon>Agaricomycotina</taxon>
        <taxon>Agaricomycetes</taxon>
        <taxon>Agaricomycetidae</taxon>
        <taxon>Boletales</taxon>
        <taxon>Sclerodermatineae</taxon>
        <taxon>Sclerodermataceae</taxon>
        <taxon>Scleroderma</taxon>
    </lineage>
</organism>